<dbReference type="RefSeq" id="WP_305389121.1">
    <property type="nucleotide sequence ID" value="NZ_CP117426.1"/>
</dbReference>
<evidence type="ECO:0000313" key="2">
    <source>
        <dbReference type="Proteomes" id="UP001230339"/>
    </source>
</evidence>
<accession>A0ABY9GGB3</accession>
<reference evidence="1 2" key="1">
    <citation type="submission" date="2023-02" db="EMBL/GenBank/DDBJ databases">
        <title>Evolution of Hrp T3SS in non-pathogenic Pseudomonas fluorescens.</title>
        <authorList>
            <person name="Liao K."/>
            <person name="Wei H."/>
            <person name="Gu Y."/>
        </authorList>
    </citation>
    <scope>NUCLEOTIDE SEQUENCE [LARGE SCALE GENOMIC DNA]</scope>
    <source>
        <strain evidence="1 2">FP205</strain>
    </source>
</reference>
<sequence length="231" mass="25827">MTELALDNLTIAQLRAMGPIIPGVELFFNRLLANTYEDFVKVFYKDLDAVLGGFQENPELLKKDGEDRLNTEIKRALRLLGYIATHDEKIGGHSDLVVRGKKDNFLWIGEAKIHAGYDYLYKGFQQLTTRYSTGDVNQDCGGMLIYIKNNDAASVMAAWRAHLASQALEGYIEAACNERPNFVFYSVHKHDRSGTPFKVKHIGVILGFDPKDKRAAKPKADKGAKKKATSS</sequence>
<evidence type="ECO:0000313" key="1">
    <source>
        <dbReference type="EMBL" id="WLH14485.1"/>
    </source>
</evidence>
<gene>
    <name evidence="1" type="ORF">PSH57_09300</name>
</gene>
<evidence type="ECO:0008006" key="3">
    <source>
        <dbReference type="Google" id="ProtNLM"/>
    </source>
</evidence>
<name>A0ABY9GGB3_9PSED</name>
<proteinExistence type="predicted"/>
<dbReference type="EMBL" id="CP117449">
    <property type="protein sequence ID" value="WLH14485.1"/>
    <property type="molecule type" value="Genomic_DNA"/>
</dbReference>
<organism evidence="1 2">
    <name type="scientific">Pseudomonas hefeiensis</name>
    <dbReference type="NCBI Taxonomy" id="2738125"/>
    <lineage>
        <taxon>Bacteria</taxon>
        <taxon>Pseudomonadati</taxon>
        <taxon>Pseudomonadota</taxon>
        <taxon>Gammaproteobacteria</taxon>
        <taxon>Pseudomonadales</taxon>
        <taxon>Pseudomonadaceae</taxon>
        <taxon>Pseudomonas</taxon>
    </lineage>
</organism>
<protein>
    <recommendedName>
        <fullName evidence="3">Restriction endonuclease</fullName>
    </recommendedName>
</protein>
<keyword evidence="2" id="KW-1185">Reference proteome</keyword>
<dbReference type="Proteomes" id="UP001230339">
    <property type="component" value="Chromosome"/>
</dbReference>